<reference evidence="2 3" key="1">
    <citation type="submission" date="2021-01" db="EMBL/GenBank/DDBJ databases">
        <title>Genomics of switchgrass bacterial isolates.</title>
        <authorList>
            <person name="Shade A."/>
        </authorList>
    </citation>
    <scope>NUCLEOTIDE SEQUENCE [LARGE SCALE GENOMIC DNA]</scope>
    <source>
        <strain evidence="2 3">PvP111</strain>
    </source>
</reference>
<gene>
    <name evidence="2" type="ORF">JOE42_002539</name>
</gene>
<feature type="domain" description="Plasmid pRiA4b Orf3-like" evidence="1">
    <location>
        <begin position="4"/>
        <end position="177"/>
    </location>
</feature>
<evidence type="ECO:0000313" key="3">
    <source>
        <dbReference type="Proteomes" id="UP000703038"/>
    </source>
</evidence>
<dbReference type="PANTHER" id="PTHR41878:SF1">
    <property type="entry name" value="TNPR PROTEIN"/>
    <property type="match status" value="1"/>
</dbReference>
<dbReference type="Gene3D" id="3.10.290.30">
    <property type="entry name" value="MM3350-like"/>
    <property type="match status" value="1"/>
</dbReference>
<dbReference type="Pfam" id="PF07929">
    <property type="entry name" value="PRiA4_ORF3"/>
    <property type="match status" value="1"/>
</dbReference>
<dbReference type="Proteomes" id="UP000703038">
    <property type="component" value="Unassembled WGS sequence"/>
</dbReference>
<keyword evidence="3" id="KW-1185">Reference proteome</keyword>
<dbReference type="InterPro" id="IPR012912">
    <property type="entry name" value="Plasmid_pRiA4b_Orf3-like"/>
</dbReference>
<evidence type="ECO:0000259" key="1">
    <source>
        <dbReference type="Pfam" id="PF07929"/>
    </source>
</evidence>
<dbReference type="InterPro" id="IPR024047">
    <property type="entry name" value="MM3350-like_sf"/>
</dbReference>
<accession>A0ABS2KVG5</accession>
<dbReference type="PANTHER" id="PTHR41878">
    <property type="entry name" value="LEXA REPRESSOR-RELATED"/>
    <property type="match status" value="1"/>
</dbReference>
<protein>
    <recommendedName>
        <fullName evidence="1">Plasmid pRiA4b Orf3-like domain-containing protein</fullName>
    </recommendedName>
</protein>
<evidence type="ECO:0000313" key="2">
    <source>
        <dbReference type="EMBL" id="MBM7415806.1"/>
    </source>
</evidence>
<proteinExistence type="predicted"/>
<dbReference type="RefSeq" id="WP_204868778.1">
    <property type="nucleotide sequence ID" value="NZ_JAFBBK010000001.1"/>
</dbReference>
<organism evidence="2 3">
    <name type="scientific">Rhodococcoides corynebacterioides</name>
    <dbReference type="NCBI Taxonomy" id="53972"/>
    <lineage>
        <taxon>Bacteria</taxon>
        <taxon>Bacillati</taxon>
        <taxon>Actinomycetota</taxon>
        <taxon>Actinomycetes</taxon>
        <taxon>Mycobacteriales</taxon>
        <taxon>Nocardiaceae</taxon>
        <taxon>Rhodococcoides</taxon>
    </lineage>
</organism>
<dbReference type="SUPFAM" id="SSF159941">
    <property type="entry name" value="MM3350-like"/>
    <property type="match status" value="1"/>
</dbReference>
<sequence>MMAAYTMRVTLDDVRPTVWRRVRIRGDALLPDLHHLIQDAMGWENRHLFMFFTGSDIRTADRRYVSAEFLDDYDDESVMQADDVRVDHLLQQTGDSIGYEYDFGDGWGHRLVVDAVEADGGDLLPECVGGRRACPPEDSGGPHGFEEILRVRADVDDPEHEHIAEWLGQYDREHFAVADATARIHARRRRADAADRVVAHFPAVRSVLTHAELEYHQRLSAMIEKLEPQCDEVDPLVATAAMDKLTWMLHAIGESGLTLTGAGYLPPKVVVAMRDELTWSMRWLGTSTREIDNPEARRLRHAVTSSGLARVRAGRLVLTKDGGRLVHDPVGLWNHVARRLPVGREEYERDAGVLLLVAVAAKAAVPQRTMMIWESMKLAGWQVPPSQRNSLQYIARPTLDILELIGVVPPYFGEDDAVAQPWSSGFALQCLTR</sequence>
<dbReference type="EMBL" id="JAFBBK010000001">
    <property type="protein sequence ID" value="MBM7415806.1"/>
    <property type="molecule type" value="Genomic_DNA"/>
</dbReference>
<name>A0ABS2KVG5_9NOCA</name>
<comment type="caution">
    <text evidence="2">The sequence shown here is derived from an EMBL/GenBank/DDBJ whole genome shotgun (WGS) entry which is preliminary data.</text>
</comment>